<dbReference type="AlphaFoldDB" id="A0A6C0ICF0"/>
<proteinExistence type="predicted"/>
<protein>
    <recommendedName>
        <fullName evidence="1">DUF5899 domain-containing protein</fullName>
    </recommendedName>
</protein>
<organism evidence="2">
    <name type="scientific">viral metagenome</name>
    <dbReference type="NCBI Taxonomy" id="1070528"/>
    <lineage>
        <taxon>unclassified sequences</taxon>
        <taxon>metagenomes</taxon>
        <taxon>organismal metagenomes</taxon>
    </lineage>
</organism>
<evidence type="ECO:0000313" key="2">
    <source>
        <dbReference type="EMBL" id="QHT90270.1"/>
    </source>
</evidence>
<accession>A0A6C0ICF0</accession>
<dbReference type="Pfam" id="PF19251">
    <property type="entry name" value="DUF5899"/>
    <property type="match status" value="1"/>
</dbReference>
<feature type="domain" description="DUF5899" evidence="1">
    <location>
        <begin position="184"/>
        <end position="324"/>
    </location>
</feature>
<sequence length="611" mass="67641">MEFLIPVLALGGLYTVTKQKSVENYENKNNNRIANELLPNMDVPNRNYPEEYPITNSENDLTSKLSTVNLFDSPSVYTDKYFNPALNEKIVVSVNDQNKILGSVYRSMTGQEVDIDYFRHNNMAPFFGSKVHTNNLPNATESTLDNYTGSASQHISKTEQSPLFAPSDHQQWAYGMPSTTDFVQSRMNPSMNMANIKPFEEIRVAPGVGLGYTAEGMGGYNSGMLMREQWMDKNVDQLRVDNKQKASGLGMYGYEGPANSYIKSSAQAEHQGIVEKNRVDRTFEMGPERLFTTTGIVQGSTLRAMPIDRTVTRPDTSVDYTGVAGNGSTIQQVRGEYMPTHNQQLESLPLTAAYAANRGNAHESDYGIKSVVAYPNNRSLPRTTGDANQGYFGAVKNTLGAAVAPFMDMLKPSRKENTVGNLRPYPNMKAPVEAMYVYNPNDKAPVTHRQTMEVDKQHWNINANQRGGAYETTDHQPIQNERLTTTDVYYAGNAAAGGGSREARPYDAEYRQRNNDIKASTIDGRTNKGGMALMNGDINMRSKPQENMLKNNRPVTGAMPYGMTPSIESLGMLQGSNTMNLYAGQQLDRNNGDILSQLKGNPYTLSVVNGL</sequence>
<dbReference type="InterPro" id="IPR045418">
    <property type="entry name" value="P2_DUF5899"/>
</dbReference>
<name>A0A6C0ICF0_9ZZZZ</name>
<dbReference type="EMBL" id="MN740153">
    <property type="protein sequence ID" value="QHT90270.1"/>
    <property type="molecule type" value="Genomic_DNA"/>
</dbReference>
<evidence type="ECO:0000259" key="1">
    <source>
        <dbReference type="Pfam" id="PF19251"/>
    </source>
</evidence>
<reference evidence="2" key="1">
    <citation type="journal article" date="2020" name="Nature">
        <title>Giant virus diversity and host interactions through global metagenomics.</title>
        <authorList>
            <person name="Schulz F."/>
            <person name="Roux S."/>
            <person name="Paez-Espino D."/>
            <person name="Jungbluth S."/>
            <person name="Walsh D.A."/>
            <person name="Denef V.J."/>
            <person name="McMahon K.D."/>
            <person name="Konstantinidis K.T."/>
            <person name="Eloe-Fadrosh E.A."/>
            <person name="Kyrpides N.C."/>
            <person name="Woyke T."/>
        </authorList>
    </citation>
    <scope>NUCLEOTIDE SEQUENCE</scope>
    <source>
        <strain evidence="2">GVMAG-M-3300023184-68</strain>
    </source>
</reference>